<keyword evidence="4" id="KW-1003">Cell membrane</keyword>
<dbReference type="Proteomes" id="UP000032414">
    <property type="component" value="Chromosome I"/>
</dbReference>
<evidence type="ECO:0000256" key="2">
    <source>
        <dbReference type="ARBA" id="ARBA00004651"/>
    </source>
</evidence>
<dbReference type="SUPFAM" id="SSF81342">
    <property type="entry name" value="Transmembrane di-heme cytochromes"/>
    <property type="match status" value="1"/>
</dbReference>
<keyword evidence="7" id="KW-0479">Metal-binding</keyword>
<keyword evidence="10" id="KW-0408">Iron</keyword>
<dbReference type="EMBL" id="LN614830">
    <property type="protein sequence ID" value="CEG60224.1"/>
    <property type="molecule type" value="Genomic_DNA"/>
</dbReference>
<comment type="similarity">
    <text evidence="12">Belongs to the cytochrome b561 family.</text>
</comment>
<dbReference type="AlphaFoldDB" id="A0A098GCL1"/>
<feature type="transmembrane region" description="Helical" evidence="13">
    <location>
        <begin position="54"/>
        <end position="71"/>
    </location>
</feature>
<evidence type="ECO:0000259" key="14">
    <source>
        <dbReference type="Pfam" id="PF01292"/>
    </source>
</evidence>
<accession>A0A098GCL1</accession>
<dbReference type="PATRIC" id="fig|451.8.peg.221"/>
<dbReference type="PANTHER" id="PTHR30529">
    <property type="entry name" value="CYTOCHROME B561"/>
    <property type="match status" value="1"/>
</dbReference>
<dbReference type="OrthoDB" id="8589936at2"/>
<dbReference type="Gene3D" id="1.20.950.20">
    <property type="entry name" value="Transmembrane di-heme cytochromes, Chain C"/>
    <property type="match status" value="1"/>
</dbReference>
<dbReference type="InterPro" id="IPR011577">
    <property type="entry name" value="Cyt_b561_bac/Ni-Hgenase"/>
</dbReference>
<feature type="transmembrane region" description="Helical" evidence="13">
    <location>
        <begin position="12"/>
        <end position="34"/>
    </location>
</feature>
<evidence type="ECO:0000313" key="17">
    <source>
        <dbReference type="Proteomes" id="UP000032414"/>
    </source>
</evidence>
<dbReference type="HOGENOM" id="CLU_095321_4_1_6"/>
<protein>
    <submittedName>
        <fullName evidence="15 16">Cytochrome b561</fullName>
    </submittedName>
</protein>
<keyword evidence="9 13" id="KW-1133">Transmembrane helix</keyword>
<dbReference type="RefSeq" id="WP_045098672.1">
    <property type="nucleotide sequence ID" value="NZ_CP020614.1"/>
</dbReference>
<evidence type="ECO:0000256" key="12">
    <source>
        <dbReference type="ARBA" id="ARBA00037975"/>
    </source>
</evidence>
<evidence type="ECO:0000256" key="9">
    <source>
        <dbReference type="ARBA" id="ARBA00022989"/>
    </source>
</evidence>
<gene>
    <name evidence="15" type="ORF">LMI_0904</name>
    <name evidence="16" type="ORF">SAMN02982997_02156</name>
</gene>
<dbReference type="InterPro" id="IPR052168">
    <property type="entry name" value="Cytochrome_b561_oxidase"/>
</dbReference>
<evidence type="ECO:0000256" key="6">
    <source>
        <dbReference type="ARBA" id="ARBA00022692"/>
    </source>
</evidence>
<keyword evidence="11 13" id="KW-0472">Membrane</keyword>
<evidence type="ECO:0000313" key="18">
    <source>
        <dbReference type="Proteomes" id="UP000182998"/>
    </source>
</evidence>
<feature type="transmembrane region" description="Helical" evidence="13">
    <location>
        <begin position="144"/>
        <end position="165"/>
    </location>
</feature>
<dbReference type="STRING" id="451.B6N58_10915"/>
<reference evidence="16 18" key="3">
    <citation type="submission" date="2016-10" db="EMBL/GenBank/DDBJ databases">
        <authorList>
            <person name="Varghese N."/>
            <person name="Submissions S."/>
        </authorList>
    </citation>
    <scope>NUCLEOTIDE SEQUENCE [LARGE SCALE GENOMIC DNA]</scope>
    <source>
        <strain evidence="16 18">ATCC 33218</strain>
    </source>
</reference>
<dbReference type="GO" id="GO:0020037">
    <property type="term" value="F:heme binding"/>
    <property type="evidence" value="ECO:0007669"/>
    <property type="project" value="TreeGrafter"/>
</dbReference>
<evidence type="ECO:0000313" key="16">
    <source>
        <dbReference type="EMBL" id="SCY58353.1"/>
    </source>
</evidence>
<dbReference type="KEGG" id="tmc:LMI_0904"/>
<evidence type="ECO:0000256" key="4">
    <source>
        <dbReference type="ARBA" id="ARBA00022475"/>
    </source>
</evidence>
<evidence type="ECO:0000313" key="15">
    <source>
        <dbReference type="EMBL" id="CEG60224.1"/>
    </source>
</evidence>
<dbReference type="Proteomes" id="UP000182998">
    <property type="component" value="Unassembled WGS sequence"/>
</dbReference>
<keyword evidence="8" id="KW-0249">Electron transport</keyword>
<comment type="cofactor">
    <cofactor evidence="1">
        <name>heme b</name>
        <dbReference type="ChEBI" id="CHEBI:60344"/>
    </cofactor>
</comment>
<organism evidence="15 17">
    <name type="scientific">Legionella micdadei</name>
    <name type="common">Tatlockia micdadei</name>
    <dbReference type="NCBI Taxonomy" id="451"/>
    <lineage>
        <taxon>Bacteria</taxon>
        <taxon>Pseudomonadati</taxon>
        <taxon>Pseudomonadota</taxon>
        <taxon>Gammaproteobacteria</taxon>
        <taxon>Legionellales</taxon>
        <taxon>Legionellaceae</taxon>
        <taxon>Legionella</taxon>
    </lineage>
</organism>
<proteinExistence type="inferred from homology"/>
<dbReference type="PANTHER" id="PTHR30529:SF1">
    <property type="entry name" value="CYTOCHROME B561 HOMOLOG 2"/>
    <property type="match status" value="1"/>
</dbReference>
<dbReference type="InterPro" id="IPR016174">
    <property type="entry name" value="Di-haem_cyt_TM"/>
</dbReference>
<dbReference type="GO" id="GO:0009055">
    <property type="term" value="F:electron transfer activity"/>
    <property type="evidence" value="ECO:0007669"/>
    <property type="project" value="InterPro"/>
</dbReference>
<dbReference type="GO" id="GO:0046872">
    <property type="term" value="F:metal ion binding"/>
    <property type="evidence" value="ECO:0007669"/>
    <property type="project" value="UniProtKB-KW"/>
</dbReference>
<evidence type="ECO:0000256" key="10">
    <source>
        <dbReference type="ARBA" id="ARBA00023004"/>
    </source>
</evidence>
<reference evidence="17" key="2">
    <citation type="submission" date="2014-09" db="EMBL/GenBank/DDBJ databases">
        <authorList>
            <person name="Gomez-Valero L."/>
        </authorList>
    </citation>
    <scope>NUCLEOTIDE SEQUENCE [LARGE SCALE GENOMIC DNA]</scope>
    <source>
        <strain evidence="17">ATCC33218</strain>
    </source>
</reference>
<evidence type="ECO:0000256" key="1">
    <source>
        <dbReference type="ARBA" id="ARBA00001970"/>
    </source>
</evidence>
<dbReference type="GO" id="GO:0005886">
    <property type="term" value="C:plasma membrane"/>
    <property type="evidence" value="ECO:0007669"/>
    <property type="project" value="UniProtKB-SubCell"/>
</dbReference>
<evidence type="ECO:0000256" key="3">
    <source>
        <dbReference type="ARBA" id="ARBA00022448"/>
    </source>
</evidence>
<evidence type="ECO:0000256" key="7">
    <source>
        <dbReference type="ARBA" id="ARBA00022723"/>
    </source>
</evidence>
<feature type="transmembrane region" description="Helical" evidence="13">
    <location>
        <begin position="92"/>
        <end position="124"/>
    </location>
</feature>
<keyword evidence="5" id="KW-0349">Heme</keyword>
<sequence>MRIKNNDTHFGVIAILLHWIIAFLIIGLLILGLYMVELPISLEKLKLYGWHKEYGLLVLALAIIRLAWRLINITPNLSLPLWEKIAARTVHWAFYGFMFAMPITGWLITSSAGLPASFFGLLTMPDLVAPNEEKRQLFEELHRWIGYGLIATIALHILAALKHHFINKDDILRRMLS</sequence>
<evidence type="ECO:0000256" key="5">
    <source>
        <dbReference type="ARBA" id="ARBA00022617"/>
    </source>
</evidence>
<name>A0A098GCL1_LEGMI</name>
<keyword evidence="3" id="KW-0813">Transport</keyword>
<evidence type="ECO:0000256" key="11">
    <source>
        <dbReference type="ARBA" id="ARBA00023136"/>
    </source>
</evidence>
<keyword evidence="18" id="KW-1185">Reference proteome</keyword>
<dbReference type="Pfam" id="PF01292">
    <property type="entry name" value="Ni_hydr_CYTB"/>
    <property type="match status" value="1"/>
</dbReference>
<reference evidence="15" key="1">
    <citation type="submission" date="2014-09" db="EMBL/GenBank/DDBJ databases">
        <authorList>
            <person name="GOMEZ-VALERO Laura"/>
        </authorList>
    </citation>
    <scope>NUCLEOTIDE SEQUENCE</scope>
    <source>
        <strain evidence="15">ATCC33218</strain>
    </source>
</reference>
<feature type="domain" description="Cytochrome b561 bacterial/Ni-hydrogenase" evidence="14">
    <location>
        <begin position="9"/>
        <end position="177"/>
    </location>
</feature>
<dbReference type="EMBL" id="FMVN01000010">
    <property type="protein sequence ID" value="SCY58353.1"/>
    <property type="molecule type" value="Genomic_DNA"/>
</dbReference>
<keyword evidence="6 13" id="KW-0812">Transmembrane</keyword>
<evidence type="ECO:0000256" key="13">
    <source>
        <dbReference type="SAM" id="Phobius"/>
    </source>
</evidence>
<evidence type="ECO:0000256" key="8">
    <source>
        <dbReference type="ARBA" id="ARBA00022982"/>
    </source>
</evidence>
<dbReference type="GO" id="GO:0022904">
    <property type="term" value="P:respiratory electron transport chain"/>
    <property type="evidence" value="ECO:0007669"/>
    <property type="project" value="InterPro"/>
</dbReference>
<comment type="subcellular location">
    <subcellularLocation>
        <location evidence="2">Cell membrane</location>
        <topology evidence="2">Multi-pass membrane protein</topology>
    </subcellularLocation>
</comment>